<dbReference type="NCBIfam" id="TIGR01735">
    <property type="entry name" value="FGAM_synt"/>
    <property type="match status" value="1"/>
</dbReference>
<keyword evidence="26" id="KW-1185">Reference proteome</keyword>
<keyword evidence="11" id="KW-0067">ATP-binding</keyword>
<dbReference type="SUPFAM" id="SSF109736">
    <property type="entry name" value="FGAM synthase PurL, linker domain"/>
    <property type="match status" value="1"/>
</dbReference>
<evidence type="ECO:0000259" key="24">
    <source>
        <dbReference type="Pfam" id="PF22689"/>
    </source>
</evidence>
<dbReference type="GO" id="GO:0004642">
    <property type="term" value="F:phosphoribosylformylglycinamidine synthase activity"/>
    <property type="evidence" value="ECO:0007669"/>
    <property type="project" value="UniProtKB-EC"/>
</dbReference>
<feature type="domain" description="PurM-like C-terminal" evidence="20">
    <location>
        <begin position="890"/>
        <end position="1010"/>
    </location>
</feature>
<evidence type="ECO:0000256" key="3">
    <source>
        <dbReference type="ARBA" id="ARBA00010701"/>
    </source>
</evidence>
<evidence type="ECO:0000259" key="22">
    <source>
        <dbReference type="Pfam" id="PF18072"/>
    </source>
</evidence>
<dbReference type="Gene3D" id="3.40.50.1820">
    <property type="entry name" value="alpha/beta hydrolase"/>
    <property type="match status" value="1"/>
</dbReference>
<evidence type="ECO:0000256" key="8">
    <source>
        <dbReference type="ARBA" id="ARBA00022741"/>
    </source>
</evidence>
<dbReference type="Pfam" id="PF02769">
    <property type="entry name" value="AIRS_C"/>
    <property type="match status" value="2"/>
</dbReference>
<proteinExistence type="inferred from homology"/>
<keyword evidence="9" id="KW-0658">Purine biosynthesis</keyword>
<dbReference type="EC" id="6.3.5.3" evidence="4"/>
<dbReference type="Gene3D" id="1.10.8.750">
    <property type="entry name" value="Phosphoribosylformylglycinamidine synthase, linker domain"/>
    <property type="match status" value="1"/>
</dbReference>
<dbReference type="GO" id="GO:0016042">
    <property type="term" value="P:lipid catabolic process"/>
    <property type="evidence" value="ECO:0007669"/>
    <property type="project" value="UniProtKB-KW"/>
</dbReference>
<dbReference type="NCBIfam" id="NF003672">
    <property type="entry name" value="PRK05297.1"/>
    <property type="match status" value="1"/>
</dbReference>
<evidence type="ECO:0000313" key="26">
    <source>
        <dbReference type="Proteomes" id="UP000475862"/>
    </source>
</evidence>
<dbReference type="SUPFAM" id="SSF53474">
    <property type="entry name" value="alpha/beta-Hydrolases"/>
    <property type="match status" value="1"/>
</dbReference>
<comment type="caution">
    <text evidence="25">The sequence shown here is derived from an EMBL/GenBank/DDBJ whole genome shotgun (WGS) entry which is preliminary data.</text>
</comment>
<dbReference type="InterPro" id="IPR055181">
    <property type="entry name" value="FGAR-AT_PurM_N-like"/>
</dbReference>
<dbReference type="Pfam" id="PF04083">
    <property type="entry name" value="Abhydro_lipase"/>
    <property type="match status" value="1"/>
</dbReference>
<evidence type="ECO:0000256" key="13">
    <source>
        <dbReference type="ARBA" id="ARBA00022962"/>
    </source>
</evidence>
<keyword evidence="13" id="KW-0315">Glutamine amidotransferase</keyword>
<dbReference type="FunFam" id="1.10.8.750:FF:000001">
    <property type="entry name" value="Putative phosphoribosylformylglycinamidine synthase"/>
    <property type="match status" value="1"/>
</dbReference>
<dbReference type="GO" id="GO:0046872">
    <property type="term" value="F:metal ion binding"/>
    <property type="evidence" value="ECO:0007669"/>
    <property type="project" value="UniProtKB-KW"/>
</dbReference>
<dbReference type="GO" id="GO:0005737">
    <property type="term" value="C:cytoplasm"/>
    <property type="evidence" value="ECO:0007669"/>
    <property type="project" value="TreeGrafter"/>
</dbReference>
<dbReference type="Pfam" id="PF18072">
    <property type="entry name" value="FGAR-AT_linker"/>
    <property type="match status" value="1"/>
</dbReference>
<keyword evidence="5" id="KW-0436">Ligase</keyword>
<dbReference type="CDD" id="cd02203">
    <property type="entry name" value="PurL_repeat1"/>
    <property type="match status" value="1"/>
</dbReference>
<evidence type="ECO:0000256" key="19">
    <source>
        <dbReference type="ARBA" id="ARBA00071729"/>
    </source>
</evidence>
<evidence type="ECO:0000256" key="16">
    <source>
        <dbReference type="ARBA" id="ARBA00023180"/>
    </source>
</evidence>
<dbReference type="InterPro" id="IPR029062">
    <property type="entry name" value="Class_I_gatase-like"/>
</dbReference>
<dbReference type="OrthoDB" id="6666987at2759"/>
<keyword evidence="14" id="KW-0442">Lipid degradation</keyword>
<evidence type="ECO:0000256" key="14">
    <source>
        <dbReference type="ARBA" id="ARBA00022963"/>
    </source>
</evidence>
<gene>
    <name evidence="25" type="ORF">AGLY_001121</name>
</gene>
<dbReference type="GO" id="GO:0006189">
    <property type="term" value="P:'de novo' IMP biosynthetic process"/>
    <property type="evidence" value="ECO:0007669"/>
    <property type="project" value="UniProtKB-UniPathway"/>
</dbReference>
<evidence type="ECO:0000256" key="9">
    <source>
        <dbReference type="ARBA" id="ARBA00022755"/>
    </source>
</evidence>
<dbReference type="FunFam" id="3.40.50.1820:FF:000057">
    <property type="entry name" value="Lipase"/>
    <property type="match status" value="1"/>
</dbReference>
<dbReference type="GO" id="GO:0016787">
    <property type="term" value="F:hydrolase activity"/>
    <property type="evidence" value="ECO:0007669"/>
    <property type="project" value="UniProtKB-KW"/>
</dbReference>
<dbReference type="InterPro" id="IPR010073">
    <property type="entry name" value="PurL_large"/>
</dbReference>
<dbReference type="PANTHER" id="PTHR10099">
    <property type="entry name" value="PHOSPHORIBOSYLFORMYLGLYCINAMIDINE SYNTHASE"/>
    <property type="match status" value="1"/>
</dbReference>
<evidence type="ECO:0000256" key="2">
    <source>
        <dbReference type="ARBA" id="ARBA00008608"/>
    </source>
</evidence>
<comment type="similarity">
    <text evidence="2">In the N-terminal section; belongs to the FGAMS family.</text>
</comment>
<organism evidence="25 26">
    <name type="scientific">Aphis glycines</name>
    <name type="common">Soybean aphid</name>
    <dbReference type="NCBI Taxonomy" id="307491"/>
    <lineage>
        <taxon>Eukaryota</taxon>
        <taxon>Metazoa</taxon>
        <taxon>Ecdysozoa</taxon>
        <taxon>Arthropoda</taxon>
        <taxon>Hexapoda</taxon>
        <taxon>Insecta</taxon>
        <taxon>Pterygota</taxon>
        <taxon>Neoptera</taxon>
        <taxon>Paraneoptera</taxon>
        <taxon>Hemiptera</taxon>
        <taxon>Sternorrhyncha</taxon>
        <taxon>Aphidomorpha</taxon>
        <taxon>Aphidoidea</taxon>
        <taxon>Aphididae</taxon>
        <taxon>Aphidini</taxon>
        <taxon>Aphis</taxon>
        <taxon>Aphis</taxon>
    </lineage>
</organism>
<dbReference type="Proteomes" id="UP000475862">
    <property type="component" value="Unassembled WGS sequence"/>
</dbReference>
<dbReference type="InterPro" id="IPR041609">
    <property type="entry name" value="PurL_linker"/>
</dbReference>
<dbReference type="FunFam" id="3.30.1330.10:FF:000007">
    <property type="entry name" value="Phosphoribosylformylglycinamidine synthase, putative"/>
    <property type="match status" value="1"/>
</dbReference>
<dbReference type="InterPro" id="IPR010918">
    <property type="entry name" value="PurM-like_C_dom"/>
</dbReference>
<protein>
    <recommendedName>
        <fullName evidence="19">Phosphoribosylformylglycinamidine synthase</fullName>
        <ecNumber evidence="4">6.3.5.3</ecNumber>
    </recommendedName>
    <alternativeName>
        <fullName evidence="18">Formylglycinamide ribonucleotide amidotransferase</fullName>
    </alternativeName>
    <alternativeName>
        <fullName evidence="17">Formylglycinamide ribotide amidotransferase</fullName>
    </alternativeName>
</protein>
<sequence>MSNRSSRVGTRIGNHFQLDLQPVSYIHMLWKLSMAIIQYFRKIQNLPIRESHKVLNLKSISNDILDIQIEQCFYIDIGENKNVSTEDLKKLEWLLTDPLNRNGLSKSKCLDKKDNNSILIEIGPRLNFSTPFSSNVLSICKSINLNFVRRLEKSTRYLIIFTNSHILTDELTQELTTALYDKMTETVYTSPLQSFKSQDIKESWYEVDILGRGVEAMIEVNKKLGLAFDEWDIENYTNMFLKSNRNPTTVECFDLAQSNSEHSRHWFFKGELIINGESINMSLLDMIIETQHFSNPNNVIKFNDNSSAIIGFKVKQIKPTKPTEPSHYISELLNLNLVFTAETHNFPTGVEPFSGASTGTGGRIRDVQGVGRGGNCIAATAAYCVGNLFIPGYDLPWEEKSFIYPQNFASPLRILIEASNGASDYGNKFGEPVISGFVRSFGMIANNERREWIKPIMFTGGLGTMLAEFTTKLTPYEGLQVVKIGGPVYRIGLGGSSASSFQVQGVNKTSLEFDAVQRGDPEMEQKMNRVVRACIENPGYNPILSIHDQGAGGNGNVLKEIVEPAGAIIFANKFELGDPTINALELWGAEYQENNAILCDEKDLELLNKISLRERCPVLPVGVVTNDGKVILTEDDNPISENGKYPVNLDLDMILSKVPRKVFKQSWQPKNTVPIMLPNLTVIEALDRVLRLPSVGSKRYLTNKVDRSVTGQIAQQQCVGPLHTPLSDVAVTVVSLFDTVGIATSIGEQPIKGLLNAGVGARMAVAESLTNLVFAPISCLEDVKCSGNWMWPAKLPGEGAELFYACKAMCEVMKQLGIAIDGGKDSLSMAAKVGEENIKAPGSIVISTYVQCEDVRLVITPDLKGPRKSHKNEEASYLLFVDLSGGQRRLGASALAQCFGQLGSNAPDLDDPSLLKKAFKSIQKLIKNKKLLSGHDISDGGLITCLLEMAFGGYCGFNVDLNQIKDVASENIIDILFAEECGWVLEVDAENIDEVLMEINVPVYVIGHTSTYGNKSRIVIEKSGEKILDIKLTEVFKMWESTSYEIEKIQSNVLTAEEEFNSLENRLGPIYSCNFELKNVLVVPDASLKVAVIREEGTNGDREMSASLFMAGFEVWDITVQDLLNEAVNVDQFRGLIFPGGFSYGDVLGSAKGWAASLAFHPNVKKSLESFMSKKNTFSLGVCNGCQLMCNLGLVGEINESNSLNIDDPPVIMCHNKSGRYESRFSTVKINPSKAIMFKDMDESILGVWIAHAEGRFEFRNSDVKNALAINNCIPITFVDDQNMPTEKYPMNPNGSPDGIAGICSFDGRHLALMPHPERSVFSWQWPYTYGLADGPKDHNSAPWMQMFYNAYEWCSLTKKKPLERLFFNVFIATISSSNAYIPDASLSVPKIIKRHGYPSETHIVDTKDGYLLEVHRIPHGKNIKQYRNFPVFLQHGVVASSADWIINGPKKALAYQLADNGFDVWLGNSRGNTFHEMGIYDLPATIDYVLERTNRSQLYYIGHSMGSCMFFVMCSMRPEYNYKIRAQISLAPVAYVHHMTSVLNSLVPYATQIQKASNWVSKGAFLPQNAASKLVNKYLCGDNAMNSALCKKYIVYKMFGEDSVQFDMALLPIILGHNPAGTSVKTLIHFAQEITTKNFQQFDFGIEKNLEVYNCSHPPKYNLSNVIAPIAFYYAKNDILADPLDVVELYSRLPNRLGIHLIKFDQFNHVDFLYSKNVTEMVYQSVMNTLFKAEFADWIPEIDNTTAFNVSSDYNQCYDERNARKTKNGFWQKITSFIKRKEVYPLKNYMVEDHEENVRSRHTIKNAWNQTHFE</sequence>
<dbReference type="GO" id="GO:0005524">
    <property type="term" value="F:ATP binding"/>
    <property type="evidence" value="ECO:0007669"/>
    <property type="project" value="UniProtKB-KW"/>
</dbReference>
<dbReference type="InterPro" id="IPR036604">
    <property type="entry name" value="PurS-like_sf"/>
</dbReference>
<evidence type="ECO:0000256" key="10">
    <source>
        <dbReference type="ARBA" id="ARBA00022801"/>
    </source>
</evidence>
<evidence type="ECO:0000256" key="12">
    <source>
        <dbReference type="ARBA" id="ARBA00022842"/>
    </source>
</evidence>
<dbReference type="InterPro" id="IPR040707">
    <property type="entry name" value="FGAR-AT_N"/>
</dbReference>
<dbReference type="CDD" id="cd02204">
    <property type="entry name" value="PurL_repeat2"/>
    <property type="match status" value="1"/>
</dbReference>
<keyword evidence="8" id="KW-0547">Nucleotide-binding</keyword>
<evidence type="ECO:0000313" key="25">
    <source>
        <dbReference type="EMBL" id="KAE9545578.1"/>
    </source>
</evidence>
<evidence type="ECO:0000256" key="5">
    <source>
        <dbReference type="ARBA" id="ARBA00022598"/>
    </source>
</evidence>
<dbReference type="Gene3D" id="3.40.50.880">
    <property type="match status" value="1"/>
</dbReference>
<comment type="pathway">
    <text evidence="1">Purine metabolism; IMP biosynthesis via de novo pathway; 5-amino-1-(5-phospho-D-ribosyl)imidazole from N(2)-formyl-N(1)-(5-phospho-D-ribosyl)glycinamide: step 1/2.</text>
</comment>
<feature type="domain" description="PurM-like C-terminal" evidence="20">
    <location>
        <begin position="478"/>
        <end position="632"/>
    </location>
</feature>
<comment type="similarity">
    <text evidence="3">Belongs to the AB hydrolase superfamily. Lipase family.</text>
</comment>
<feature type="domain" description="Phosphoribosylformylglycinamidine synthase linker" evidence="22">
    <location>
        <begin position="219"/>
        <end position="265"/>
    </location>
</feature>
<feature type="domain" description="Phosphoribosylformylglycinamidine synthase N-terminal" evidence="23">
    <location>
        <begin position="72"/>
        <end position="190"/>
    </location>
</feature>
<dbReference type="PANTHER" id="PTHR10099:SF1">
    <property type="entry name" value="PHOSPHORIBOSYLFORMYLGLYCINAMIDINE SYNTHASE"/>
    <property type="match status" value="1"/>
</dbReference>
<dbReference type="InterPro" id="IPR036921">
    <property type="entry name" value="PurM-like_N_sf"/>
</dbReference>
<evidence type="ECO:0000256" key="17">
    <source>
        <dbReference type="ARBA" id="ARBA00029823"/>
    </source>
</evidence>
<dbReference type="SMART" id="SM01211">
    <property type="entry name" value="GATase_5"/>
    <property type="match status" value="1"/>
</dbReference>
<evidence type="ECO:0000256" key="15">
    <source>
        <dbReference type="ARBA" id="ARBA00023098"/>
    </source>
</evidence>
<keyword evidence="15" id="KW-0443">Lipid metabolism</keyword>
<dbReference type="InterPro" id="IPR029058">
    <property type="entry name" value="AB_hydrolase_fold"/>
</dbReference>
<keyword evidence="16" id="KW-0325">Glycoprotein</keyword>
<feature type="domain" description="Partial AB-hydrolase lipase" evidence="21">
    <location>
        <begin position="1389"/>
        <end position="1449"/>
    </location>
</feature>
<dbReference type="Gene3D" id="3.30.1330.10">
    <property type="entry name" value="PurM-like, N-terminal domain"/>
    <property type="match status" value="2"/>
</dbReference>
<keyword evidence="10" id="KW-0378">Hydrolase</keyword>
<name>A0A6G0U8X7_APHGL</name>
<dbReference type="Pfam" id="PF22689">
    <property type="entry name" value="FGAR-AT_PurM_N-like"/>
    <property type="match status" value="1"/>
</dbReference>
<dbReference type="SUPFAM" id="SSF56042">
    <property type="entry name" value="PurM C-terminal domain-like"/>
    <property type="match status" value="2"/>
</dbReference>
<reference evidence="25 26" key="1">
    <citation type="submission" date="2019-08" db="EMBL/GenBank/DDBJ databases">
        <title>The genome of the soybean aphid Biotype 1, its phylome, world population structure and adaptation to the North American continent.</title>
        <authorList>
            <person name="Giordano R."/>
            <person name="Donthu R.K."/>
            <person name="Hernandez A.G."/>
            <person name="Wright C.L."/>
            <person name="Zimin A.V."/>
        </authorList>
    </citation>
    <scope>NUCLEOTIDE SEQUENCE [LARGE SCALE GENOMIC DNA]</scope>
    <source>
        <tissue evidence="25">Whole aphids</tissue>
    </source>
</reference>
<dbReference type="FunFam" id="3.30.1330.10:FF:000026">
    <property type="entry name" value="phosphoribosylformylglycinamidine synthase"/>
    <property type="match status" value="1"/>
</dbReference>
<evidence type="ECO:0000259" key="20">
    <source>
        <dbReference type="Pfam" id="PF02769"/>
    </source>
</evidence>
<dbReference type="UniPathway" id="UPA00074">
    <property type="reaction ID" value="UER00128"/>
</dbReference>
<keyword evidence="7" id="KW-0732">Signal</keyword>
<dbReference type="SUPFAM" id="SSF55326">
    <property type="entry name" value="PurM N-terminal domain-like"/>
    <property type="match status" value="2"/>
</dbReference>
<evidence type="ECO:0000256" key="18">
    <source>
        <dbReference type="ARBA" id="ARBA00032632"/>
    </source>
</evidence>
<feature type="domain" description="FGAR-AT PurM N-terminal-like" evidence="24">
    <location>
        <begin position="697"/>
        <end position="849"/>
    </location>
</feature>
<keyword evidence="6" id="KW-0479">Metal-binding</keyword>
<dbReference type="Pfam" id="PF13507">
    <property type="entry name" value="GATase_5"/>
    <property type="match status" value="1"/>
</dbReference>
<accession>A0A6G0U8X7</accession>
<evidence type="ECO:0000259" key="21">
    <source>
        <dbReference type="Pfam" id="PF04083"/>
    </source>
</evidence>
<evidence type="ECO:0000256" key="4">
    <source>
        <dbReference type="ARBA" id="ARBA00012747"/>
    </source>
</evidence>
<evidence type="ECO:0000256" key="7">
    <source>
        <dbReference type="ARBA" id="ARBA00022729"/>
    </source>
</evidence>
<dbReference type="SUPFAM" id="SSF82697">
    <property type="entry name" value="PurS-like"/>
    <property type="match status" value="1"/>
</dbReference>
<dbReference type="EMBL" id="VYZN01000001">
    <property type="protein sequence ID" value="KAE9545578.1"/>
    <property type="molecule type" value="Genomic_DNA"/>
</dbReference>
<dbReference type="Gene3D" id="3.90.650.10">
    <property type="entry name" value="PurM-like C-terminal domain"/>
    <property type="match status" value="2"/>
</dbReference>
<dbReference type="InterPro" id="IPR036676">
    <property type="entry name" value="PurM-like_C_sf"/>
</dbReference>
<evidence type="ECO:0000256" key="6">
    <source>
        <dbReference type="ARBA" id="ARBA00022723"/>
    </source>
</evidence>
<keyword evidence="12" id="KW-0460">Magnesium</keyword>
<evidence type="ECO:0000256" key="11">
    <source>
        <dbReference type="ARBA" id="ARBA00022840"/>
    </source>
</evidence>
<dbReference type="PROSITE" id="PS51273">
    <property type="entry name" value="GATASE_TYPE_1"/>
    <property type="match status" value="1"/>
</dbReference>
<evidence type="ECO:0000256" key="1">
    <source>
        <dbReference type="ARBA" id="ARBA00004920"/>
    </source>
</evidence>
<dbReference type="Pfam" id="PF18076">
    <property type="entry name" value="FGAR-AT_N"/>
    <property type="match status" value="1"/>
</dbReference>
<dbReference type="HAMAP" id="MF_00419">
    <property type="entry name" value="PurL_1"/>
    <property type="match status" value="1"/>
</dbReference>
<dbReference type="CDD" id="cd01740">
    <property type="entry name" value="GATase1_FGAR_AT"/>
    <property type="match status" value="1"/>
</dbReference>
<dbReference type="InterPro" id="IPR006693">
    <property type="entry name" value="AB_hydrolase_lipase"/>
</dbReference>
<dbReference type="SUPFAM" id="SSF52317">
    <property type="entry name" value="Class I glutamine amidotransferase-like"/>
    <property type="match status" value="1"/>
</dbReference>
<evidence type="ECO:0000259" key="23">
    <source>
        <dbReference type="Pfam" id="PF18076"/>
    </source>
</evidence>